<protein>
    <submittedName>
        <fullName evidence="2">Biosynthesis cluster domain-containing protein</fullName>
    </submittedName>
</protein>
<dbReference type="InterPro" id="IPR040718">
    <property type="entry name" value="LnmK_N_HDF"/>
</dbReference>
<accession>A0ABZ1L5N1</accession>
<dbReference type="Pfam" id="PF18238">
    <property type="entry name" value="LnmK_N_HDF"/>
    <property type="match status" value="1"/>
</dbReference>
<proteinExistence type="predicted"/>
<dbReference type="Proteomes" id="UP001622594">
    <property type="component" value="Chromosome"/>
</dbReference>
<sequence>MTTLHPAHGALIPDGARASRHVVVAPGMCSGGSLVFGRIGDWTWEVVSESCRINVHAARTADGDPAYLSFYYFHVRGGDVVHPHGLTFGDELRVDSRAFQFGSQSVITLHRLAPAGLELPDGPLDPAEVYEHPHPDCLYAENFNRWIARTTAGSNRDLARVTPPDFGYQELPLLPNAYSPRSFVGRARATGSFHPEGPPGFEEAGKPRTYDYGLDVVRDLNGAGLMYFASYFAVFDTMLLRLWRSLGRTDEQFLRRKVIDQKVGYFGNADPGTAFEVTVRRWRSTGSPDVEIADMALREAATGQLIAVTAIEIETGTEFGTGFGTGAEAAGIRPSDGG</sequence>
<dbReference type="Gene3D" id="3.10.129.10">
    <property type="entry name" value="Hotdog Thioesterase"/>
    <property type="match status" value="1"/>
</dbReference>
<reference evidence="2 3" key="1">
    <citation type="submission" date="2022-10" db="EMBL/GenBank/DDBJ databases">
        <title>The complete genomes of actinobacterial strains from the NBC collection.</title>
        <authorList>
            <person name="Joergensen T.S."/>
            <person name="Alvarez Arevalo M."/>
            <person name="Sterndorff E.B."/>
            <person name="Faurdal D."/>
            <person name="Vuksanovic O."/>
            <person name="Mourched A.-S."/>
            <person name="Charusanti P."/>
            <person name="Shaw S."/>
            <person name="Blin K."/>
            <person name="Weber T."/>
        </authorList>
    </citation>
    <scope>NUCLEOTIDE SEQUENCE [LARGE SCALE GENOMIC DNA]</scope>
    <source>
        <strain evidence="2 3">NBC_00123</strain>
    </source>
</reference>
<evidence type="ECO:0000313" key="3">
    <source>
        <dbReference type="Proteomes" id="UP001622594"/>
    </source>
</evidence>
<dbReference type="EMBL" id="CP108188">
    <property type="protein sequence ID" value="WTR68344.1"/>
    <property type="molecule type" value="Genomic_DNA"/>
</dbReference>
<organism evidence="2 3">
    <name type="scientific">Streptomyces zaomyceticus</name>
    <dbReference type="NCBI Taxonomy" id="68286"/>
    <lineage>
        <taxon>Bacteria</taxon>
        <taxon>Bacillati</taxon>
        <taxon>Actinomycetota</taxon>
        <taxon>Actinomycetes</taxon>
        <taxon>Kitasatosporales</taxon>
        <taxon>Streptomycetaceae</taxon>
        <taxon>Streptomyces</taxon>
    </lineage>
</organism>
<keyword evidence="3" id="KW-1185">Reference proteome</keyword>
<dbReference type="InterPro" id="IPR024091">
    <property type="entry name" value="LnmK-like_bifun_acyl/decarbox"/>
</dbReference>
<dbReference type="NCBIfam" id="TIGR04098">
    <property type="entry name" value="LnmK_bifunc"/>
    <property type="match status" value="1"/>
</dbReference>
<evidence type="ECO:0000313" key="2">
    <source>
        <dbReference type="EMBL" id="WTR68344.1"/>
    </source>
</evidence>
<dbReference type="RefSeq" id="WP_406132683.1">
    <property type="nucleotide sequence ID" value="NZ_CP108188.1"/>
</dbReference>
<name>A0ABZ1L5N1_9ACTN</name>
<gene>
    <name evidence="2" type="ORF">OG814_03235</name>
</gene>
<evidence type="ECO:0000259" key="1">
    <source>
        <dbReference type="Pfam" id="PF18238"/>
    </source>
</evidence>
<feature type="domain" description="LnmK N-terminal" evidence="1">
    <location>
        <begin position="20"/>
        <end position="195"/>
    </location>
</feature>